<evidence type="ECO:0000313" key="1">
    <source>
        <dbReference type="EMBL" id="KAF9996705.1"/>
    </source>
</evidence>
<name>A0A9P6MF54_9FUNG</name>
<comment type="caution">
    <text evidence="1">The sequence shown here is derived from an EMBL/GenBank/DDBJ whole genome shotgun (WGS) entry which is preliminary data.</text>
</comment>
<dbReference type="EMBL" id="JAAAID010003634">
    <property type="protein sequence ID" value="KAF9996705.1"/>
    <property type="molecule type" value="Genomic_DNA"/>
</dbReference>
<dbReference type="AlphaFoldDB" id="A0A9P6MF54"/>
<protein>
    <submittedName>
        <fullName evidence="1">Uncharacterized protein</fullName>
    </submittedName>
</protein>
<evidence type="ECO:0000313" key="2">
    <source>
        <dbReference type="Proteomes" id="UP000703661"/>
    </source>
</evidence>
<reference evidence="1" key="1">
    <citation type="journal article" date="2020" name="Fungal Divers.">
        <title>Resolving the Mortierellaceae phylogeny through synthesis of multi-gene phylogenetics and phylogenomics.</title>
        <authorList>
            <person name="Vandepol N."/>
            <person name="Liber J."/>
            <person name="Desiro A."/>
            <person name="Na H."/>
            <person name="Kennedy M."/>
            <person name="Barry K."/>
            <person name="Grigoriev I.V."/>
            <person name="Miller A.N."/>
            <person name="O'Donnell K."/>
            <person name="Stajich J.E."/>
            <person name="Bonito G."/>
        </authorList>
    </citation>
    <scope>NUCLEOTIDE SEQUENCE</scope>
    <source>
        <strain evidence="1">NRRL 2769</strain>
    </source>
</reference>
<gene>
    <name evidence="1" type="ORF">BGZ80_007185</name>
</gene>
<feature type="non-terminal residue" evidence="1">
    <location>
        <position position="1"/>
    </location>
</feature>
<sequence>FGPLALESLLRRHAVNLTEVSLSSRTFTVTSAMVKKILTTCHQLVRFSADMLNARDILGLTDTDAEGSEDIDEEEGGGKNEGRNWVCTKLAFFMVFICGLKDKPLSWHRGVFKQISRLERLEELHVGVWDDIKEKTERSVFQNETIWDSLDMRLEAGLDNLHSLKQLTEIGFYHVKQELGEEDVQWMVTSWPNLKAICGKLNTKRDEFVRLAAILEERDIDFTFYEPDSDDEVY</sequence>
<accession>A0A9P6MF54</accession>
<keyword evidence="2" id="KW-1185">Reference proteome</keyword>
<proteinExistence type="predicted"/>
<organism evidence="1 2">
    <name type="scientific">Entomortierella chlamydospora</name>
    <dbReference type="NCBI Taxonomy" id="101097"/>
    <lineage>
        <taxon>Eukaryota</taxon>
        <taxon>Fungi</taxon>
        <taxon>Fungi incertae sedis</taxon>
        <taxon>Mucoromycota</taxon>
        <taxon>Mortierellomycotina</taxon>
        <taxon>Mortierellomycetes</taxon>
        <taxon>Mortierellales</taxon>
        <taxon>Mortierellaceae</taxon>
        <taxon>Entomortierella</taxon>
    </lineage>
</organism>
<dbReference type="Proteomes" id="UP000703661">
    <property type="component" value="Unassembled WGS sequence"/>
</dbReference>